<keyword evidence="5 11" id="KW-0547">Nucleotide-binding</keyword>
<organism evidence="14 15">
    <name type="scientific">Gryllotalpicola daejeonensis</name>
    <dbReference type="NCBI Taxonomy" id="993087"/>
    <lineage>
        <taxon>Bacteria</taxon>
        <taxon>Bacillati</taxon>
        <taxon>Actinomycetota</taxon>
        <taxon>Actinomycetes</taxon>
        <taxon>Micrococcales</taxon>
        <taxon>Microbacteriaceae</taxon>
        <taxon>Gryllotalpicola</taxon>
    </lineage>
</organism>
<keyword evidence="6 11" id="KW-0680">Restriction system</keyword>
<evidence type="ECO:0000256" key="9">
    <source>
        <dbReference type="ARBA" id="ARBA00022840"/>
    </source>
</evidence>
<dbReference type="CDD" id="cd18030">
    <property type="entry name" value="DEXHc_RE_I_HsdR"/>
    <property type="match status" value="1"/>
</dbReference>
<dbReference type="EMBL" id="BAABBV010000001">
    <property type="protein sequence ID" value="GAA4157948.1"/>
    <property type="molecule type" value="Genomic_DNA"/>
</dbReference>
<evidence type="ECO:0000256" key="8">
    <source>
        <dbReference type="ARBA" id="ARBA00022801"/>
    </source>
</evidence>
<evidence type="ECO:0000256" key="6">
    <source>
        <dbReference type="ARBA" id="ARBA00022747"/>
    </source>
</evidence>
<dbReference type="PANTHER" id="PTHR30195:SF15">
    <property type="entry name" value="TYPE I RESTRICTION ENZYME HINDI ENDONUCLEASE SUBUNIT"/>
    <property type="match status" value="1"/>
</dbReference>
<keyword evidence="7 14" id="KW-0255">Endonuclease</keyword>
<dbReference type="EC" id="3.1.21.3" evidence="11"/>
<evidence type="ECO:0000256" key="4">
    <source>
        <dbReference type="ARBA" id="ARBA00022722"/>
    </source>
</evidence>
<evidence type="ECO:0000259" key="13">
    <source>
        <dbReference type="PROSITE" id="PS51192"/>
    </source>
</evidence>
<proteinExistence type="inferred from homology"/>
<protein>
    <recommendedName>
        <fullName evidence="11">Type I restriction enzyme endonuclease subunit</fullName>
        <shortName evidence="11">R protein</shortName>
        <ecNumber evidence="11">3.1.21.3</ecNumber>
    </recommendedName>
</protein>
<comment type="similarity">
    <text evidence="2 11">Belongs to the HsdR family.</text>
</comment>
<dbReference type="PROSITE" id="PS51192">
    <property type="entry name" value="HELICASE_ATP_BIND_1"/>
    <property type="match status" value="1"/>
</dbReference>
<keyword evidence="12" id="KW-0175">Coiled coil</keyword>
<evidence type="ECO:0000256" key="12">
    <source>
        <dbReference type="SAM" id="Coils"/>
    </source>
</evidence>
<keyword evidence="8 11" id="KW-0378">Hydrolase</keyword>
<dbReference type="Pfam" id="PF18766">
    <property type="entry name" value="SWI2_SNF2"/>
    <property type="match status" value="1"/>
</dbReference>
<dbReference type="InterPro" id="IPR040980">
    <property type="entry name" value="SWI2_SNF2"/>
</dbReference>
<dbReference type="InterPro" id="IPR021810">
    <property type="entry name" value="T1RH-like_C"/>
</dbReference>
<evidence type="ECO:0000256" key="10">
    <source>
        <dbReference type="ARBA" id="ARBA00023125"/>
    </source>
</evidence>
<evidence type="ECO:0000313" key="14">
    <source>
        <dbReference type="EMBL" id="GAA4157948.1"/>
    </source>
</evidence>
<dbReference type="SMART" id="SM00487">
    <property type="entry name" value="DEXDc"/>
    <property type="match status" value="1"/>
</dbReference>
<keyword evidence="9 11" id="KW-0067">ATP-binding</keyword>
<feature type="coiled-coil region" evidence="12">
    <location>
        <begin position="504"/>
        <end position="531"/>
    </location>
</feature>
<comment type="catalytic activity">
    <reaction evidence="1 11">
        <text>Endonucleolytic cleavage of DNA to give random double-stranded fragments with terminal 5'-phosphates, ATP is simultaneously hydrolyzed.</text>
        <dbReference type="EC" id="3.1.21.3"/>
    </reaction>
</comment>
<dbReference type="Pfam" id="PF11867">
    <property type="entry name" value="T1RH-like_C"/>
    <property type="match status" value="1"/>
</dbReference>
<feature type="domain" description="Helicase ATP-binding" evidence="13">
    <location>
        <begin position="299"/>
        <end position="480"/>
    </location>
</feature>
<evidence type="ECO:0000313" key="15">
    <source>
        <dbReference type="Proteomes" id="UP001415169"/>
    </source>
</evidence>
<dbReference type="NCBIfam" id="TIGR00348">
    <property type="entry name" value="hsdR"/>
    <property type="match status" value="1"/>
</dbReference>
<dbReference type="InterPro" id="IPR007409">
    <property type="entry name" value="Restrct_endonuc_type1_HsdR_N"/>
</dbReference>
<comment type="caution">
    <text evidence="14">The sequence shown here is derived from an EMBL/GenBank/DDBJ whole genome shotgun (WGS) entry which is preliminary data.</text>
</comment>
<dbReference type="Gene3D" id="3.90.1570.50">
    <property type="match status" value="1"/>
</dbReference>
<dbReference type="CDD" id="cd22332">
    <property type="entry name" value="HsdR_N"/>
    <property type="match status" value="1"/>
</dbReference>
<evidence type="ECO:0000256" key="2">
    <source>
        <dbReference type="ARBA" id="ARBA00008598"/>
    </source>
</evidence>
<keyword evidence="4" id="KW-0540">Nuclease</keyword>
<keyword evidence="15" id="KW-1185">Reference proteome</keyword>
<reference evidence="14" key="2">
    <citation type="submission" date="2023-12" db="EMBL/GenBank/DDBJ databases">
        <authorList>
            <person name="Sun Q."/>
            <person name="Inoue M."/>
        </authorList>
    </citation>
    <scope>NUCLEOTIDE SEQUENCE</scope>
    <source>
        <strain evidence="14">JCM 17590</strain>
    </source>
</reference>
<dbReference type="InterPro" id="IPR051268">
    <property type="entry name" value="Type-I_R_enzyme_R_subunit"/>
</dbReference>
<evidence type="ECO:0000256" key="5">
    <source>
        <dbReference type="ARBA" id="ARBA00022741"/>
    </source>
</evidence>
<dbReference type="CDD" id="cd18800">
    <property type="entry name" value="SF2_C_EcoR124I-like"/>
    <property type="match status" value="1"/>
</dbReference>
<dbReference type="SUPFAM" id="SSF52540">
    <property type="entry name" value="P-loop containing nucleoside triphosphate hydrolases"/>
    <property type="match status" value="1"/>
</dbReference>
<accession>A0ABP7ZHD9</accession>
<gene>
    <name evidence="14" type="ORF">GCM10022286_10200</name>
</gene>
<keyword evidence="10 11" id="KW-0238">DNA-binding</keyword>
<dbReference type="GO" id="GO:0004519">
    <property type="term" value="F:endonuclease activity"/>
    <property type="evidence" value="ECO:0007669"/>
    <property type="project" value="UniProtKB-KW"/>
</dbReference>
<evidence type="ECO:0000256" key="3">
    <source>
        <dbReference type="ARBA" id="ARBA00011296"/>
    </source>
</evidence>
<dbReference type="InterPro" id="IPR014001">
    <property type="entry name" value="Helicase_ATP-bd"/>
</dbReference>
<reference evidence="14" key="1">
    <citation type="journal article" date="2014" name="Int. J. Syst. Evol. Microbiol.">
        <title>Complete genome of a new Firmicutes species belonging to the dominant human colonic microbiota ('Ruminococcus bicirculans') reveals two chromosomes and a selective capacity to utilize plant glucans.</title>
        <authorList>
            <consortium name="NISC Comparative Sequencing Program"/>
            <person name="Wegmann U."/>
            <person name="Louis P."/>
            <person name="Goesmann A."/>
            <person name="Henrissat B."/>
            <person name="Duncan S.H."/>
            <person name="Flint H.J."/>
        </authorList>
    </citation>
    <scope>NUCLEOTIDE SEQUENCE</scope>
    <source>
        <strain evidence="14">JCM 17590</strain>
    </source>
</reference>
<dbReference type="Pfam" id="PF04313">
    <property type="entry name" value="HSDR_N"/>
    <property type="match status" value="1"/>
</dbReference>
<evidence type="ECO:0000256" key="7">
    <source>
        <dbReference type="ARBA" id="ARBA00022759"/>
    </source>
</evidence>
<evidence type="ECO:0000256" key="11">
    <source>
        <dbReference type="RuleBase" id="RU364115"/>
    </source>
</evidence>
<comment type="subunit">
    <text evidence="3 11">The type I restriction/modification system is composed of three polypeptides R, M and S.</text>
</comment>
<name>A0ABP7ZHD9_9MICO</name>
<sequence>MVGPMIQVDESTVEEAALEYFAQLGYHTAWGPNLAPGEIGAERTSFEQVYLLGRMRTALSRINPTLDRDLIQAAITRLQRPESQHPIDENARVHELIANGVPVEHRERDGRLRTTRVWLVDFEHPERNDWLAVNQFSIKENGKTRRPDVLVFLNGVPVALLELKNPAAQHATLRNAWNQIQTYRHDIPSIFVPNAVTVISDGTSSAMSSYTGAWEHYAPWKTIEGREVVSDRPSLEALIKGVFDQRRFLDIVRNFIVFSDETVPDVKTGQEIRTLVKRVAKYHQYWAVNAAVESTVKASGVDGDRRGGVVWHTQGSGKSFEMVFYAAKIMRDARMANPTLVFLTDRNDLDDQLFGEVFAPARILPETPVQADTRADLRTKLRRASGGIVFTTLQKFRPGEDGDMNPVLTDRRNVVVVADEAHRSQYGFSETLDKDGRLKAGLAKHLRDALPNATYLGFTGTPIESTDRSTRSVFGDYVDVYDLTRAVEDGATVKIYYEPHLIKVELSDRELASLDEQADEITEQVEERAADEVKSRWSRLEAIVGADARLTLEAQFIVDHWEKRREAMSGKGMIVVMSRRIAVALYNKIVELRPDWHSDDPATGKIKVVMTGSAADPQEFQPHLYDKQTRKALKARAKNPADPLELVIVRDMWLTGFDAPAMHTMYVDKRMQGAGLMQAIARVNRTFGAKNGGVIVDLIGVYGDLQSALAEYSPSDRDQAGIPIDQIVDVMIEKHGIVRDLLHGIKYDSSPTLSPSGLLEERARVVDFVLGDPDRTSRFNDQVLALVKAFTLAAARDEAIAIRNDVRLFADVRVAVLKALNPDSTPSDRSPVEVDAAIGQLVNEAITADQVVDIYQLAGIETPELSILSDEFLDSLAHREKPNLQLGLLRRLLNDQIKTVQRKNLVQSRKFSELLDEAVNRYTNRALTTAEVIAELVKLAKQLRDEHARGNQLGLSEDEVAFYDAVVQNNSAVLELGDDTLKAIARDLVKTVQESATIDWNLKDSVRAALRAKVRRLLAKYDYPPDAEERAVELVLEQAELTARHDNA</sequence>
<evidence type="ECO:0000256" key="1">
    <source>
        <dbReference type="ARBA" id="ARBA00000851"/>
    </source>
</evidence>
<dbReference type="Gene3D" id="3.40.50.300">
    <property type="entry name" value="P-loop containing nucleotide triphosphate hydrolases"/>
    <property type="match status" value="2"/>
</dbReference>
<dbReference type="InterPro" id="IPR004473">
    <property type="entry name" value="Restrct_endonuc_typeI_HsdR"/>
</dbReference>
<dbReference type="PANTHER" id="PTHR30195">
    <property type="entry name" value="TYPE I SITE-SPECIFIC DEOXYRIBONUCLEASE PROTEIN SUBUNIT M AND R"/>
    <property type="match status" value="1"/>
</dbReference>
<dbReference type="InterPro" id="IPR027417">
    <property type="entry name" value="P-loop_NTPase"/>
</dbReference>
<dbReference type="Pfam" id="PF22679">
    <property type="entry name" value="T1R_D3-like"/>
    <property type="match status" value="1"/>
</dbReference>
<dbReference type="InterPro" id="IPR055180">
    <property type="entry name" value="HsdR_RecA-like_helicase_dom_2"/>
</dbReference>
<comment type="function">
    <text evidence="11">Subunit R is required for both nuclease and ATPase activities, but not for modification.</text>
</comment>
<dbReference type="Proteomes" id="UP001415169">
    <property type="component" value="Unassembled WGS sequence"/>
</dbReference>